<dbReference type="GO" id="GO:0005524">
    <property type="term" value="F:ATP binding"/>
    <property type="evidence" value="ECO:0007669"/>
    <property type="project" value="UniProtKB-KW"/>
</dbReference>
<comment type="similarity">
    <text evidence="16">Belongs to the cation transport ATPase (P-type) (TC 3.A.3) family. Type IIC subfamily.</text>
</comment>
<evidence type="ECO:0000256" key="15">
    <source>
        <dbReference type="RuleBase" id="RU000648"/>
    </source>
</evidence>
<dbReference type="GO" id="GO:1902600">
    <property type="term" value="P:proton transmembrane transport"/>
    <property type="evidence" value="ECO:0007669"/>
    <property type="project" value="TreeGrafter"/>
</dbReference>
<keyword evidence="13 16" id="KW-0472">Membrane</keyword>
<reference evidence="18" key="1">
    <citation type="submission" date="2020-03" db="EMBL/GenBank/DDBJ databases">
        <title>Studies in the Genomics of Life Span.</title>
        <authorList>
            <person name="Glass D."/>
        </authorList>
    </citation>
    <scope>NUCLEOTIDE SEQUENCE</scope>
    <source>
        <strain evidence="18">LTLLF</strain>
        <tissue evidence="18">Muscle</tissue>
    </source>
</reference>
<dbReference type="CDD" id="cd03074">
    <property type="entry name" value="PDI_b'_Calsequestrin_C"/>
    <property type="match status" value="1"/>
</dbReference>
<dbReference type="PRINTS" id="PR00312">
    <property type="entry name" value="CALSEQUESTRN"/>
</dbReference>
<dbReference type="InterPro" id="IPR036412">
    <property type="entry name" value="HAD-like_sf"/>
</dbReference>
<dbReference type="FunFam" id="3.40.50.1000:FF:000004">
    <property type="entry name" value="Sodium/potassium-transporting ATPase subunit alpha"/>
    <property type="match status" value="1"/>
</dbReference>
<dbReference type="InterPro" id="IPR029546">
    <property type="entry name" value="PEA15_DED"/>
</dbReference>
<keyword evidence="16" id="KW-0630">Potassium</keyword>
<dbReference type="InterPro" id="IPR001393">
    <property type="entry name" value="Calsequestrin"/>
</dbReference>
<dbReference type="GO" id="GO:0016529">
    <property type="term" value="C:sarcoplasmic reticulum"/>
    <property type="evidence" value="ECO:0007669"/>
    <property type="project" value="UniProtKB-ARBA"/>
</dbReference>
<dbReference type="FunFam" id="3.40.30.10:FF:000031">
    <property type="entry name" value="Calsequestrin"/>
    <property type="match status" value="1"/>
</dbReference>
<dbReference type="SUPFAM" id="SSF81665">
    <property type="entry name" value="Calcium ATPase, transmembrane domain M"/>
    <property type="match status" value="1"/>
</dbReference>
<dbReference type="NCBIfam" id="TIGR01106">
    <property type="entry name" value="ATPase-IIC_X-K"/>
    <property type="match status" value="1"/>
</dbReference>
<dbReference type="GO" id="GO:0006915">
    <property type="term" value="P:apoptotic process"/>
    <property type="evidence" value="ECO:0007669"/>
    <property type="project" value="UniProtKB-KW"/>
</dbReference>
<dbReference type="InterPro" id="IPR050510">
    <property type="entry name" value="Cation_transp_ATPase_P-type"/>
</dbReference>
<dbReference type="Gene3D" id="1.20.1110.10">
    <property type="entry name" value="Calcium-transporting ATPase, transmembrane domain"/>
    <property type="match status" value="1"/>
</dbReference>
<evidence type="ECO:0000256" key="2">
    <source>
        <dbReference type="ARBA" id="ARBA00004651"/>
    </source>
</evidence>
<dbReference type="SUPFAM" id="SSF52833">
    <property type="entry name" value="Thioredoxin-like"/>
    <property type="match status" value="2"/>
</dbReference>
<evidence type="ECO:0000256" key="6">
    <source>
        <dbReference type="ARBA" id="ARBA00022597"/>
    </source>
</evidence>
<sequence length="1051" mass="117331">MSIHLLEDDSQAHVLLMKGAPERILDFCTSFMLNGQEYPMDEEMKTDFQNAYLELGGLGERVLGFCFLNLPSNFSKGFQFNTDEINFPMENLCFAGLISMIDPPRTAVPDAVGKCRSAGIKVIMVTGDHPITAKAIAKSVGIISEANETAEDMAARLNVPVSQINTKSVKAIVVHGSELKDMNSDQLDQILKSYKEIVFARTSPQQKLIIVEGCQRMGSIVAVTGDGVNDSPALKKADIGIAMGITGSDVSKQAADMILLDDNFASIVTGVEEGRLIFDNLKKSIAYTLTSNIPEITPFLLFIILSIPLPLGTITILCIDLGTDMVPAISLAYETPESDIMKRLPRNPKTDNLVNHRLIGMAYGQIGMIQALAGFFTYFVILSENGFKPWDLLGIRLYWDDANVNDLEDSFGQQWTYEQRKVVEYTCQTAFFISIVVVQWADLIICKTRRNSLFKQGMKNKVLLFGIFEETFLAAVLSYTPGMDVALRMYPLRINWWFCALPYSVLIFIYDEVRKLIIRRRPGVSPGPSSALCPLLWPTPYPTPHPEPLTQDSCIQGHLPISANLLRTRRADLAPTTSMRATDRMGARAVPKLRLALLFVLVLGIPKPGVQGEEGLDFPEYDGVDRVINVNAKNYKNVFKKYEVLALLYHEPPEDDKASQRQFEMEELILELAAQVLEDKGVGFGLVDSEKDAAVAKKLGLIEEDSIYVFKGDEVIEYDGEFAADTLVEFLLDVLEDPVELIEGERELQAFENIEDEIKLIGYFKNKDSERGSTLRKLKPESMYETWEDDMDGIHIVAFAEEADPDGFEFLEILKAVAQDNTENPDLSIIWIDPDDFPLLVPYWEKTFDIDLSAPQIGVVNVTDAVSGLSSAQHQLLRQQAAGLSVEAGPGSSLLLCDLDFKAEMVPGADNQRALSLALPVMAEYGTLLQDLTNNITLEDLEQLKSACKEDIPSEKSEEITTGSAWFSFLESHNKLDKDNLSYIEHIFEISRRPDLLTMVVDYRTRVLKISEEDELDTKLTRIPSAKKYKDIIRQPSEEEIIKLAPPPKKA</sequence>
<dbReference type="SUPFAM" id="SSF56784">
    <property type="entry name" value="HAD-like"/>
    <property type="match status" value="1"/>
</dbReference>
<dbReference type="Pfam" id="PF01216">
    <property type="entry name" value="Calsequestrin"/>
    <property type="match status" value="2"/>
</dbReference>
<dbReference type="GO" id="GO:0036376">
    <property type="term" value="P:sodium ion export across plasma membrane"/>
    <property type="evidence" value="ECO:0007669"/>
    <property type="project" value="TreeGrafter"/>
</dbReference>
<evidence type="ECO:0000256" key="4">
    <source>
        <dbReference type="ARBA" id="ARBA00022490"/>
    </source>
</evidence>
<dbReference type="GO" id="GO:0016887">
    <property type="term" value="F:ATP hydrolysis activity"/>
    <property type="evidence" value="ECO:0007669"/>
    <property type="project" value="InterPro"/>
</dbReference>
<dbReference type="FunFam" id="3.40.30.10:FF:000047">
    <property type="entry name" value="Calsequestrin"/>
    <property type="match status" value="1"/>
</dbReference>
<evidence type="ECO:0000313" key="18">
    <source>
        <dbReference type="EMBL" id="KAH0516034.1"/>
    </source>
</evidence>
<accession>A0A8J6GTD3</accession>
<dbReference type="InterPro" id="IPR001875">
    <property type="entry name" value="DED_dom"/>
</dbReference>
<organism evidence="18 19">
    <name type="scientific">Microtus ochrogaster</name>
    <name type="common">Prairie vole</name>
    <dbReference type="NCBI Taxonomy" id="79684"/>
    <lineage>
        <taxon>Eukaryota</taxon>
        <taxon>Metazoa</taxon>
        <taxon>Chordata</taxon>
        <taxon>Craniata</taxon>
        <taxon>Vertebrata</taxon>
        <taxon>Euteleostomi</taxon>
        <taxon>Mammalia</taxon>
        <taxon>Eutheria</taxon>
        <taxon>Euarchontoglires</taxon>
        <taxon>Glires</taxon>
        <taxon>Rodentia</taxon>
        <taxon>Myomorpha</taxon>
        <taxon>Muroidea</taxon>
        <taxon>Cricetidae</taxon>
        <taxon>Arvicolinae</taxon>
        <taxon>Microtus</taxon>
    </lineage>
</organism>
<dbReference type="CDD" id="cd08338">
    <property type="entry name" value="DED_PEA15"/>
    <property type="match status" value="1"/>
</dbReference>
<dbReference type="Pfam" id="PF01335">
    <property type="entry name" value="DED"/>
    <property type="match status" value="1"/>
</dbReference>
<evidence type="ECO:0000313" key="19">
    <source>
        <dbReference type="Proteomes" id="UP000710432"/>
    </source>
</evidence>
<dbReference type="PROSITE" id="PS50168">
    <property type="entry name" value="DED"/>
    <property type="match status" value="1"/>
</dbReference>
<evidence type="ECO:0000256" key="16">
    <source>
        <dbReference type="RuleBase" id="RU362084"/>
    </source>
</evidence>
<dbReference type="Gene3D" id="3.40.30.10">
    <property type="entry name" value="Glutaredoxin"/>
    <property type="match status" value="3"/>
</dbReference>
<evidence type="ECO:0000256" key="8">
    <source>
        <dbReference type="ARBA" id="ARBA00022703"/>
    </source>
</evidence>
<dbReference type="InterPro" id="IPR006068">
    <property type="entry name" value="ATPase_P-typ_cation-transptr_C"/>
</dbReference>
<dbReference type="SUPFAM" id="SSF47986">
    <property type="entry name" value="DEATH domain"/>
    <property type="match status" value="1"/>
</dbReference>
<comment type="caution">
    <text evidence="18">The sequence shown here is derived from an EMBL/GenBank/DDBJ whole genome shotgun (WGS) entry which is preliminary data.</text>
</comment>
<dbReference type="InterPro" id="IPR023214">
    <property type="entry name" value="HAD_sf"/>
</dbReference>
<comment type="subcellular location">
    <subcellularLocation>
        <location evidence="2 16">Cell membrane</location>
        <topology evidence="2 16">Multi-pass membrane protein</topology>
    </subcellularLocation>
    <subcellularLocation>
        <location evidence="1">Cytoplasm</location>
    </subcellularLocation>
</comment>
<comment type="similarity">
    <text evidence="15">Belongs to the calsequestrin family.</text>
</comment>
<feature type="domain" description="DED" evidence="17">
    <location>
        <begin position="924"/>
        <end position="1002"/>
    </location>
</feature>
<dbReference type="Gene3D" id="3.40.50.1000">
    <property type="entry name" value="HAD superfamily/HAD-like"/>
    <property type="match status" value="1"/>
</dbReference>
<dbReference type="GO" id="GO:0000165">
    <property type="term" value="P:MAPK cascade"/>
    <property type="evidence" value="ECO:0007669"/>
    <property type="project" value="InterPro"/>
</dbReference>
<keyword evidence="11" id="KW-1278">Translocase</keyword>
<dbReference type="AlphaFoldDB" id="A0A8J6GTD3"/>
<dbReference type="PANTHER" id="PTHR43294:SF3">
    <property type="entry name" value="SODIUM_POTASSIUM-TRANSPORTING ATPASE SUBUNIT ALPHA-4"/>
    <property type="match status" value="1"/>
</dbReference>
<dbReference type="GO" id="GO:0030007">
    <property type="term" value="P:intracellular potassium ion homeostasis"/>
    <property type="evidence" value="ECO:0007669"/>
    <property type="project" value="TreeGrafter"/>
</dbReference>
<dbReference type="InterPro" id="IPR036249">
    <property type="entry name" value="Thioredoxin-like_sf"/>
</dbReference>
<keyword evidence="6" id="KW-0762">Sugar transport</keyword>
<keyword evidence="16" id="KW-0633">Potassium transport</keyword>
<dbReference type="InterPro" id="IPR005775">
    <property type="entry name" value="P-type_ATPase_IIC"/>
</dbReference>
<dbReference type="FunFam" id="1.20.1110.10:FF:000095">
    <property type="entry name" value="Sodium/potassium-transporting ATPase subunit alpha-1"/>
    <property type="match status" value="1"/>
</dbReference>
<keyword evidence="9 16" id="KW-0547">Nucleotide-binding</keyword>
<dbReference type="GO" id="GO:0005890">
    <property type="term" value="C:sodium:potassium-exchanging ATPase complex"/>
    <property type="evidence" value="ECO:0007669"/>
    <property type="project" value="TreeGrafter"/>
</dbReference>
<protein>
    <recommendedName>
        <fullName evidence="15 16">Multifunctional fusion protein</fullName>
    </recommendedName>
    <domain>
        <recommendedName>
            <fullName evidence="15">Calsequestrin</fullName>
        </recommendedName>
    </domain>
    <domain>
        <recommendedName>
            <fullName evidence="16">Sodium/potassium-transporting ATPase subunit alpha</fullName>
        </recommendedName>
    </domain>
</protein>
<dbReference type="Gene3D" id="1.10.533.10">
    <property type="entry name" value="Death Domain, Fas"/>
    <property type="match status" value="1"/>
</dbReference>
<dbReference type="InterPro" id="IPR023298">
    <property type="entry name" value="ATPase_P-typ_TM_dom_sf"/>
</dbReference>
<evidence type="ECO:0000256" key="14">
    <source>
        <dbReference type="ARBA" id="ARBA00023180"/>
    </source>
</evidence>
<dbReference type="Pfam" id="PF00689">
    <property type="entry name" value="Cation_ATPase_C"/>
    <property type="match status" value="1"/>
</dbReference>
<dbReference type="GO" id="GO:1902042">
    <property type="term" value="P:negative regulation of extrinsic apoptotic signaling pathway via death domain receptors"/>
    <property type="evidence" value="ECO:0007669"/>
    <property type="project" value="UniProtKB-ARBA"/>
</dbReference>
<keyword evidence="7 16" id="KW-0812">Transmembrane</keyword>
<dbReference type="InterPro" id="IPR023299">
    <property type="entry name" value="ATPase_P-typ_cyto_dom_N"/>
</dbReference>
<evidence type="ECO:0000256" key="7">
    <source>
        <dbReference type="ARBA" id="ARBA00022692"/>
    </source>
</evidence>
<dbReference type="GO" id="GO:0005391">
    <property type="term" value="F:P-type sodium:potassium-exchanging transporter activity"/>
    <property type="evidence" value="ECO:0007669"/>
    <property type="project" value="TreeGrafter"/>
</dbReference>
<dbReference type="InterPro" id="IPR041859">
    <property type="entry name" value="Calsequestrin_N"/>
</dbReference>
<dbReference type="Pfam" id="PF13246">
    <property type="entry name" value="Cation_ATPase"/>
    <property type="match status" value="1"/>
</dbReference>
<dbReference type="InterPro" id="IPR001757">
    <property type="entry name" value="P_typ_ATPase"/>
</dbReference>
<evidence type="ECO:0000256" key="9">
    <source>
        <dbReference type="ARBA" id="ARBA00022741"/>
    </source>
</evidence>
<keyword evidence="8" id="KW-0053">Apoptosis</keyword>
<keyword evidence="15" id="KW-0106">Calcium</keyword>
<dbReference type="Proteomes" id="UP000710432">
    <property type="component" value="Unassembled WGS sequence"/>
</dbReference>
<evidence type="ECO:0000256" key="5">
    <source>
        <dbReference type="ARBA" id="ARBA00022553"/>
    </source>
</evidence>
<feature type="transmembrane region" description="Helical" evidence="16">
    <location>
        <begin position="422"/>
        <end position="441"/>
    </location>
</feature>
<dbReference type="GO" id="GO:0042995">
    <property type="term" value="C:cell projection"/>
    <property type="evidence" value="ECO:0007669"/>
    <property type="project" value="TreeGrafter"/>
</dbReference>
<feature type="transmembrane region" description="Helical" evidence="16">
    <location>
        <begin position="462"/>
        <end position="482"/>
    </location>
</feature>
<proteinExistence type="inferred from homology"/>
<keyword evidence="16" id="KW-0406">Ion transport</keyword>
<dbReference type="FunFam" id="1.10.533.10:FF:000026">
    <property type="entry name" value="astrocytic phosphoprotein PEA-15 isoform X1"/>
    <property type="match status" value="1"/>
</dbReference>
<feature type="transmembrane region" description="Helical" evidence="16">
    <location>
        <begin position="299"/>
        <end position="319"/>
    </location>
</feature>
<evidence type="ECO:0000256" key="12">
    <source>
        <dbReference type="ARBA" id="ARBA00022989"/>
    </source>
</evidence>
<evidence type="ECO:0000259" key="17">
    <source>
        <dbReference type="PROSITE" id="PS50168"/>
    </source>
</evidence>
<dbReference type="GO" id="GO:0005509">
    <property type="term" value="F:calcium ion binding"/>
    <property type="evidence" value="ECO:0007669"/>
    <property type="project" value="InterPro"/>
</dbReference>
<keyword evidence="4" id="KW-0963">Cytoplasm</keyword>
<evidence type="ECO:0000256" key="3">
    <source>
        <dbReference type="ARBA" id="ARBA00022448"/>
    </source>
</evidence>
<dbReference type="InterPro" id="IPR011029">
    <property type="entry name" value="DEATH-like_dom_sf"/>
</dbReference>
<dbReference type="InterPro" id="IPR041860">
    <property type="entry name" value="Calsequestrin_C"/>
</dbReference>
<dbReference type="InterPro" id="IPR018233">
    <property type="entry name" value="Calsequestrin_CS"/>
</dbReference>
<keyword evidence="5" id="KW-0597">Phosphoprotein</keyword>
<evidence type="ECO:0000256" key="10">
    <source>
        <dbReference type="ARBA" id="ARBA00022840"/>
    </source>
</evidence>
<dbReference type="GO" id="GO:0006883">
    <property type="term" value="P:intracellular sodium ion homeostasis"/>
    <property type="evidence" value="ECO:0007669"/>
    <property type="project" value="TreeGrafter"/>
</dbReference>
<keyword evidence="10 16" id="KW-0067">ATP-binding</keyword>
<dbReference type="CDD" id="cd03065">
    <property type="entry name" value="PDI_b_Calsequestrin_N"/>
    <property type="match status" value="1"/>
</dbReference>
<gene>
    <name evidence="18" type="ORF">LTLLF_128190</name>
</gene>
<dbReference type="EMBL" id="JAATJU010020778">
    <property type="protein sequence ID" value="KAH0516034.1"/>
    <property type="molecule type" value="Genomic_DNA"/>
</dbReference>
<keyword evidence="14" id="KW-0325">Glycoprotein</keyword>
<dbReference type="PANTHER" id="PTHR43294">
    <property type="entry name" value="SODIUM/POTASSIUM-TRANSPORTING ATPASE SUBUNIT ALPHA"/>
    <property type="match status" value="1"/>
</dbReference>
<keyword evidence="16" id="KW-0479">Metal-binding</keyword>
<keyword evidence="3 16" id="KW-0813">Transport</keyword>
<dbReference type="PROSITE" id="PS00863">
    <property type="entry name" value="CALSEQUESTRIN_1"/>
    <property type="match status" value="1"/>
</dbReference>
<keyword evidence="12 16" id="KW-1133">Transmembrane helix</keyword>
<evidence type="ECO:0000256" key="11">
    <source>
        <dbReference type="ARBA" id="ARBA00022967"/>
    </source>
</evidence>
<name>A0A8J6GTD3_MICOH</name>
<dbReference type="GO" id="GO:1990573">
    <property type="term" value="P:potassium ion import across plasma membrane"/>
    <property type="evidence" value="ECO:0007669"/>
    <property type="project" value="TreeGrafter"/>
</dbReference>
<evidence type="ECO:0000256" key="13">
    <source>
        <dbReference type="ARBA" id="ARBA00023136"/>
    </source>
</evidence>
<feature type="transmembrane region" description="Helical" evidence="16">
    <location>
        <begin position="358"/>
        <end position="381"/>
    </location>
</feature>
<comment type="function">
    <text evidence="15">Calsequestrin is a high-capacity, moderate affinity, calcium-binding protein and thus acts as an internal calcium store in muscle.</text>
</comment>
<dbReference type="Gene3D" id="3.40.1110.10">
    <property type="entry name" value="Calcium-transporting ATPase, cytoplasmic domain N"/>
    <property type="match status" value="1"/>
</dbReference>
<evidence type="ECO:0000256" key="1">
    <source>
        <dbReference type="ARBA" id="ARBA00004496"/>
    </source>
</evidence>
<dbReference type="SMART" id="SM00031">
    <property type="entry name" value="DED"/>
    <property type="match status" value="1"/>
</dbReference>
<comment type="caution">
    <text evidence="16">Lacks conserved residue(s) required for the propagation of feature annotation.</text>
</comment>
<dbReference type="NCBIfam" id="TIGR01494">
    <property type="entry name" value="ATPase_P-type"/>
    <property type="match status" value="1"/>
</dbReference>